<keyword evidence="1" id="KW-0547">Nucleotide-binding</keyword>
<feature type="domain" description="Helicase C-terminal" evidence="6">
    <location>
        <begin position="377"/>
        <end position="569"/>
    </location>
</feature>
<dbReference type="InterPro" id="IPR011545">
    <property type="entry name" value="DEAD/DEAH_box_helicase_dom"/>
</dbReference>
<evidence type="ECO:0000256" key="2">
    <source>
        <dbReference type="ARBA" id="ARBA00022801"/>
    </source>
</evidence>
<dbReference type="OrthoDB" id="9815222at2"/>
<dbReference type="GO" id="GO:0016787">
    <property type="term" value="F:hydrolase activity"/>
    <property type="evidence" value="ECO:0007669"/>
    <property type="project" value="UniProtKB-KW"/>
</dbReference>
<reference evidence="7 8" key="1">
    <citation type="submission" date="2014-03" db="EMBL/GenBank/DDBJ databases">
        <title>The draft genome sequence of Thioclava dalianensis DLFJ1-1.</title>
        <authorList>
            <person name="Lai Q."/>
            <person name="Shao Z."/>
        </authorList>
    </citation>
    <scope>NUCLEOTIDE SEQUENCE [LARGE SCALE GENOMIC DNA]</scope>
    <source>
        <strain evidence="7 8">DLFJ1-1</strain>
    </source>
</reference>
<dbReference type="InterPro" id="IPR014001">
    <property type="entry name" value="Helicase_ATP-bd"/>
</dbReference>
<evidence type="ECO:0000256" key="4">
    <source>
        <dbReference type="ARBA" id="ARBA00022840"/>
    </source>
</evidence>
<dbReference type="InterPro" id="IPR027417">
    <property type="entry name" value="P-loop_NTPase"/>
</dbReference>
<protein>
    <submittedName>
        <fullName evidence="7">DEAD/DEAH box helicase</fullName>
    </submittedName>
</protein>
<evidence type="ECO:0000256" key="3">
    <source>
        <dbReference type="ARBA" id="ARBA00022806"/>
    </source>
</evidence>
<evidence type="ECO:0000259" key="6">
    <source>
        <dbReference type="PROSITE" id="PS51194"/>
    </source>
</evidence>
<dbReference type="PROSITE" id="PS51194">
    <property type="entry name" value="HELICASE_CTER"/>
    <property type="match status" value="1"/>
</dbReference>
<name>A0A074TG55_9RHOB</name>
<dbReference type="GO" id="GO:0004386">
    <property type="term" value="F:helicase activity"/>
    <property type="evidence" value="ECO:0007669"/>
    <property type="project" value="UniProtKB-KW"/>
</dbReference>
<organism evidence="7 8">
    <name type="scientific">Thioclava dalianensis</name>
    <dbReference type="NCBI Taxonomy" id="1185766"/>
    <lineage>
        <taxon>Bacteria</taxon>
        <taxon>Pseudomonadati</taxon>
        <taxon>Pseudomonadota</taxon>
        <taxon>Alphaproteobacteria</taxon>
        <taxon>Rhodobacterales</taxon>
        <taxon>Paracoccaceae</taxon>
        <taxon>Thioclava</taxon>
    </lineage>
</organism>
<dbReference type="InterPro" id="IPR001650">
    <property type="entry name" value="Helicase_C-like"/>
</dbReference>
<dbReference type="STRING" id="1185766.SAMN05216224_11012"/>
<evidence type="ECO:0000256" key="1">
    <source>
        <dbReference type="ARBA" id="ARBA00022741"/>
    </source>
</evidence>
<dbReference type="PROSITE" id="PS51192">
    <property type="entry name" value="HELICASE_ATP_BIND_1"/>
    <property type="match status" value="1"/>
</dbReference>
<gene>
    <name evidence="7" type="ORF">DL1_15280</name>
</gene>
<dbReference type="InterPro" id="IPR050474">
    <property type="entry name" value="Hel308_SKI2-like"/>
</dbReference>
<dbReference type="GO" id="GO:0005524">
    <property type="term" value="F:ATP binding"/>
    <property type="evidence" value="ECO:0007669"/>
    <property type="project" value="UniProtKB-KW"/>
</dbReference>
<dbReference type="Proteomes" id="UP000027725">
    <property type="component" value="Unassembled WGS sequence"/>
</dbReference>
<dbReference type="PANTHER" id="PTHR47961">
    <property type="entry name" value="DNA POLYMERASE THETA, PUTATIVE (AFU_ORTHOLOGUE AFUA_1G05260)-RELATED"/>
    <property type="match status" value="1"/>
</dbReference>
<evidence type="ECO:0000313" key="8">
    <source>
        <dbReference type="Proteomes" id="UP000027725"/>
    </source>
</evidence>
<proteinExistence type="predicted"/>
<dbReference type="SMART" id="SM00490">
    <property type="entry name" value="HELICc"/>
    <property type="match status" value="1"/>
</dbReference>
<accession>A0A074TG55</accession>
<dbReference type="Pfam" id="PF00271">
    <property type="entry name" value="Helicase_C"/>
    <property type="match status" value="1"/>
</dbReference>
<dbReference type="SUPFAM" id="SSF52540">
    <property type="entry name" value="P-loop containing nucleoside triphosphate hydrolases"/>
    <property type="match status" value="1"/>
</dbReference>
<dbReference type="AlphaFoldDB" id="A0A074TG55"/>
<keyword evidence="4" id="KW-0067">ATP-binding</keyword>
<keyword evidence="3 7" id="KW-0347">Helicase</keyword>
<dbReference type="PANTHER" id="PTHR47961:SF6">
    <property type="entry name" value="DNA-DIRECTED DNA POLYMERASE"/>
    <property type="match status" value="1"/>
</dbReference>
<comment type="caution">
    <text evidence="7">The sequence shown here is derived from an EMBL/GenBank/DDBJ whole genome shotgun (WGS) entry which is preliminary data.</text>
</comment>
<keyword evidence="8" id="KW-1185">Reference proteome</keyword>
<dbReference type="eggNOG" id="COG1204">
    <property type="taxonomic scope" value="Bacteria"/>
</dbReference>
<dbReference type="GO" id="GO:0003676">
    <property type="term" value="F:nucleic acid binding"/>
    <property type="evidence" value="ECO:0007669"/>
    <property type="project" value="InterPro"/>
</dbReference>
<evidence type="ECO:0000313" key="7">
    <source>
        <dbReference type="EMBL" id="KEP68038.1"/>
    </source>
</evidence>
<feature type="domain" description="Helicase ATP-binding" evidence="5">
    <location>
        <begin position="158"/>
        <end position="328"/>
    </location>
</feature>
<dbReference type="CDD" id="cd17921">
    <property type="entry name" value="DEXHc_Ski2"/>
    <property type="match status" value="1"/>
</dbReference>
<dbReference type="Gene3D" id="3.40.50.300">
    <property type="entry name" value="P-loop containing nucleotide triphosphate hydrolases"/>
    <property type="match status" value="2"/>
</dbReference>
<dbReference type="RefSeq" id="WP_038069580.1">
    <property type="nucleotide sequence ID" value="NZ_FOVB01000010.1"/>
</dbReference>
<dbReference type="SMART" id="SM00487">
    <property type="entry name" value="DEXDc"/>
    <property type="match status" value="1"/>
</dbReference>
<sequence length="873" mass="97214">MKDTELFDWLTGEALRDDIIRLTQITVATEITNLDAIHESADPKNSFDWQQLLLAGSLLARSTERTHQEAALRIATAAVTLETSPEVRDAGAVLLEKLSNRRSVELAIRRNRIAPDLEGRLGVSMRLEANRRRFEDSILLESSGKWIGVNDFQRELWAGASSGAGWLSASAPTASGKTYLVLQWLLDHVRTSKTKIAVYLAPTRALVSEIELSLKELCQSDTGIEITSLPLTEVYFSSTTGDKKAVFVFTQERLHLLVNLLGEDFSVDLLIVDEAHKIGDNQRGVILQDAIERVSRQNPMMKVVFVSPSTQNPGELLEDAPNDMPKTSVNTDMPTVLQNVILAEQVPRKPKEWSLDLVWGDSPIPLGTLKLSNKPAGLKKRLAFIAAAAGGRGGTLVYCNGAAEAEDVALLISQLEGSEKTDDQELLDLADLARKGVHRNYQLAPLVERGVAFHYGNMPSLIRTEIERLFRDGKIRFLACTSTLIEGVNLSCRTIVVRGPRKGRGNPMEPHDFWNLAGRAGRWGNEFQGNIICIDPKDEKAWPVGVPKRSRYPIKRETDVVISSTDELAAYLENRNIDSLADLAQGEEFEQVGAYLLNTYIRLGTLSDAAFAKRHSPDTLRKLDRSLEGISALINITQDVLVRHPGVSAVGLQRLLEAFRKYEGNIENLLLAPSESVDAYDRYVTVMRRINANLYPVFLPDSLIPLHALVVVEWLKGLSLAAIIRKRIEYQQRNNRSFKLPVLIRETMSMVEETARFKAPKYISAYMDVLRLFLTEAEREDLIDEDFDIGIALEFGVSSITLLSLMELGLSRMSAVALYEKIARDDLDKEGCLAWINEHGPNFAGMDLPNLIVRETLQVSGLDDPEAGHEFSE</sequence>
<dbReference type="EMBL" id="JHEH01000049">
    <property type="protein sequence ID" value="KEP68038.1"/>
    <property type="molecule type" value="Genomic_DNA"/>
</dbReference>
<evidence type="ECO:0000259" key="5">
    <source>
        <dbReference type="PROSITE" id="PS51192"/>
    </source>
</evidence>
<keyword evidence="2" id="KW-0378">Hydrolase</keyword>
<dbReference type="Pfam" id="PF00270">
    <property type="entry name" value="DEAD"/>
    <property type="match status" value="1"/>
</dbReference>